<dbReference type="SUPFAM" id="SSF90123">
    <property type="entry name" value="ABC transporter transmembrane region"/>
    <property type="match status" value="1"/>
</dbReference>
<keyword evidence="3 6" id="KW-1133">Transmembrane helix</keyword>
<dbReference type="InterPro" id="IPR036640">
    <property type="entry name" value="ABC1_TM_sf"/>
</dbReference>
<name>A0A6L9S4G8_9ACTN</name>
<dbReference type="PANTHER" id="PTHR43394:SF1">
    <property type="entry name" value="ATP-BINDING CASSETTE SUB-FAMILY B MEMBER 10, MITOCHONDRIAL"/>
    <property type="match status" value="1"/>
</dbReference>
<evidence type="ECO:0000256" key="6">
    <source>
        <dbReference type="SAM" id="Phobius"/>
    </source>
</evidence>
<evidence type="ECO:0000256" key="2">
    <source>
        <dbReference type="ARBA" id="ARBA00022692"/>
    </source>
</evidence>
<reference evidence="9 10" key="1">
    <citation type="submission" date="2020-02" db="EMBL/GenBank/DDBJ databases">
        <authorList>
            <person name="Li X.-J."/>
            <person name="Han X.-M."/>
        </authorList>
    </citation>
    <scope>NUCLEOTIDE SEQUENCE [LARGE SCALE GENOMIC DNA]</scope>
    <source>
        <strain evidence="9 10">CCTCC AB 2017055</strain>
    </source>
</reference>
<dbReference type="Gene3D" id="1.20.1560.10">
    <property type="entry name" value="ABC transporter type 1, transmembrane domain"/>
    <property type="match status" value="1"/>
</dbReference>
<feature type="transmembrane region" description="Helical" evidence="6">
    <location>
        <begin position="145"/>
        <end position="164"/>
    </location>
</feature>
<dbReference type="PANTHER" id="PTHR43394">
    <property type="entry name" value="ATP-DEPENDENT PERMEASE MDL1, MITOCHONDRIAL"/>
    <property type="match status" value="1"/>
</dbReference>
<evidence type="ECO:0000256" key="3">
    <source>
        <dbReference type="ARBA" id="ARBA00022989"/>
    </source>
</evidence>
<comment type="subcellular location">
    <subcellularLocation>
        <location evidence="1">Cell membrane</location>
        <topology evidence="1">Multi-pass membrane protein</topology>
    </subcellularLocation>
</comment>
<feature type="domain" description="ABC transporter" evidence="7">
    <location>
        <begin position="357"/>
        <end position="588"/>
    </location>
</feature>
<evidence type="ECO:0000313" key="10">
    <source>
        <dbReference type="Proteomes" id="UP000475214"/>
    </source>
</evidence>
<evidence type="ECO:0000256" key="1">
    <source>
        <dbReference type="ARBA" id="ARBA00004651"/>
    </source>
</evidence>
<dbReference type="EMBL" id="JAAGOA010000003">
    <property type="protein sequence ID" value="NED99670.1"/>
    <property type="molecule type" value="Genomic_DNA"/>
</dbReference>
<dbReference type="CDD" id="cd07346">
    <property type="entry name" value="ABC_6TM_exporters"/>
    <property type="match status" value="1"/>
</dbReference>
<feature type="transmembrane region" description="Helical" evidence="6">
    <location>
        <begin position="290"/>
        <end position="310"/>
    </location>
</feature>
<feature type="domain" description="ABC transmembrane type-1" evidence="8">
    <location>
        <begin position="33"/>
        <end position="307"/>
    </location>
</feature>
<feature type="transmembrane region" description="Helical" evidence="6">
    <location>
        <begin position="68"/>
        <end position="88"/>
    </location>
</feature>
<sequence>MRTLPYPDPGTPDTRSPQRFLLWLARGQAGAIVLATVYGAIWMAAQALMPWAIGQGVDEIAAADTGAAVQWALLIGGLGVIQALVGIVRHRAALANWLYSALRTMQIVNRHAARTGPAVSSTMPTGEVVATSSSDAPHIGHMFEVISRFAGAIVSYIVVAVIVLTISMPLGLMVLIGVPVLVAASAPIIRPLQNRQRVQREALGKLTALGADTVGGLRVLRGIGGEQVFLNRYAERSARVRSAGNRLATTHSLLDGLMVLLPGAFLVLLTWVGARLVLEGTVDPGDLVAMYGFAFFLVIPVRTAGEMAFVGARAIVAARRVLTLLAIDRDVVDRDVAGSDVAGSDVVGNATEGEDDADDEQAKDADTGPVMTDAAAGLVVEPGKLTMLVADDPAVTARVADRLGRLVPENGVTLDGIPIDSLPLAEVRRRVVVSDPEPTLFTGTLRSNLDPREQHDDAELMRAMEVASGHDILETLRHGFDSVVEERGRSLSGGQRQRVALARVVLTDPEILILVEPTSAVDAHTEAAVAERLRAARQGRTTVVVTASPLMLAQADTVVWFDDGRVTAVGTHEDLLATTVDYRRTVIREEQLVSADTDGETR</sequence>
<evidence type="ECO:0000256" key="5">
    <source>
        <dbReference type="SAM" id="MobiDB-lite"/>
    </source>
</evidence>
<evidence type="ECO:0000256" key="4">
    <source>
        <dbReference type="ARBA" id="ARBA00023136"/>
    </source>
</evidence>
<feature type="transmembrane region" description="Helical" evidence="6">
    <location>
        <begin position="256"/>
        <end position="278"/>
    </location>
</feature>
<protein>
    <submittedName>
        <fullName evidence="9">ABC transporter ATP-binding protein</fullName>
    </submittedName>
</protein>
<keyword evidence="9" id="KW-0547">Nucleotide-binding</keyword>
<dbReference type="PROSITE" id="PS50929">
    <property type="entry name" value="ABC_TM1F"/>
    <property type="match status" value="1"/>
</dbReference>
<dbReference type="GO" id="GO:0015421">
    <property type="term" value="F:ABC-type oligopeptide transporter activity"/>
    <property type="evidence" value="ECO:0007669"/>
    <property type="project" value="TreeGrafter"/>
</dbReference>
<dbReference type="GO" id="GO:0005524">
    <property type="term" value="F:ATP binding"/>
    <property type="evidence" value="ECO:0007669"/>
    <property type="project" value="UniProtKB-KW"/>
</dbReference>
<dbReference type="AlphaFoldDB" id="A0A6L9S4G8"/>
<feature type="transmembrane region" description="Helical" evidence="6">
    <location>
        <begin position="170"/>
        <end position="189"/>
    </location>
</feature>
<dbReference type="InterPro" id="IPR039421">
    <property type="entry name" value="Type_1_exporter"/>
</dbReference>
<proteinExistence type="predicted"/>
<keyword evidence="4 6" id="KW-0472">Membrane</keyword>
<dbReference type="InterPro" id="IPR003439">
    <property type="entry name" value="ABC_transporter-like_ATP-bd"/>
</dbReference>
<dbReference type="PROSITE" id="PS00211">
    <property type="entry name" value="ABC_TRANSPORTER_1"/>
    <property type="match status" value="1"/>
</dbReference>
<dbReference type="SUPFAM" id="SSF52540">
    <property type="entry name" value="P-loop containing nucleoside triphosphate hydrolases"/>
    <property type="match status" value="1"/>
</dbReference>
<evidence type="ECO:0000259" key="7">
    <source>
        <dbReference type="PROSITE" id="PS50893"/>
    </source>
</evidence>
<organism evidence="9 10">
    <name type="scientific">Phytoactinopolyspora halotolerans</name>
    <dbReference type="NCBI Taxonomy" id="1981512"/>
    <lineage>
        <taxon>Bacteria</taxon>
        <taxon>Bacillati</taxon>
        <taxon>Actinomycetota</taxon>
        <taxon>Actinomycetes</taxon>
        <taxon>Jiangellales</taxon>
        <taxon>Jiangellaceae</taxon>
        <taxon>Phytoactinopolyspora</taxon>
    </lineage>
</organism>
<comment type="caution">
    <text evidence="9">The sequence shown here is derived from an EMBL/GenBank/DDBJ whole genome shotgun (WGS) entry which is preliminary data.</text>
</comment>
<feature type="region of interest" description="Disordered" evidence="5">
    <location>
        <begin position="343"/>
        <end position="368"/>
    </location>
</feature>
<dbReference type="Pfam" id="PF00664">
    <property type="entry name" value="ABC_membrane"/>
    <property type="match status" value="1"/>
</dbReference>
<gene>
    <name evidence="9" type="ORF">G1H10_05765</name>
</gene>
<dbReference type="GO" id="GO:0016887">
    <property type="term" value="F:ATP hydrolysis activity"/>
    <property type="evidence" value="ECO:0007669"/>
    <property type="project" value="InterPro"/>
</dbReference>
<dbReference type="InterPro" id="IPR017871">
    <property type="entry name" value="ABC_transporter-like_CS"/>
</dbReference>
<accession>A0A6L9S4G8</accession>
<dbReference type="RefSeq" id="WP_163733982.1">
    <property type="nucleotide sequence ID" value="NZ_JAAGOA010000003.1"/>
</dbReference>
<dbReference type="GO" id="GO:0005886">
    <property type="term" value="C:plasma membrane"/>
    <property type="evidence" value="ECO:0007669"/>
    <property type="project" value="UniProtKB-SubCell"/>
</dbReference>
<dbReference type="PROSITE" id="PS50893">
    <property type="entry name" value="ABC_TRANSPORTER_2"/>
    <property type="match status" value="1"/>
</dbReference>
<dbReference type="Gene3D" id="3.40.50.300">
    <property type="entry name" value="P-loop containing nucleotide triphosphate hydrolases"/>
    <property type="match status" value="1"/>
</dbReference>
<dbReference type="InterPro" id="IPR011527">
    <property type="entry name" value="ABC1_TM_dom"/>
</dbReference>
<keyword evidence="10" id="KW-1185">Reference proteome</keyword>
<evidence type="ECO:0000259" key="8">
    <source>
        <dbReference type="PROSITE" id="PS50929"/>
    </source>
</evidence>
<feature type="transmembrane region" description="Helical" evidence="6">
    <location>
        <begin position="20"/>
        <end position="48"/>
    </location>
</feature>
<evidence type="ECO:0000313" key="9">
    <source>
        <dbReference type="EMBL" id="NED99670.1"/>
    </source>
</evidence>
<keyword evidence="9" id="KW-0067">ATP-binding</keyword>
<dbReference type="Pfam" id="PF00005">
    <property type="entry name" value="ABC_tran"/>
    <property type="match status" value="1"/>
</dbReference>
<dbReference type="Proteomes" id="UP000475214">
    <property type="component" value="Unassembled WGS sequence"/>
</dbReference>
<dbReference type="InterPro" id="IPR027417">
    <property type="entry name" value="P-loop_NTPase"/>
</dbReference>
<keyword evidence="2 6" id="KW-0812">Transmembrane</keyword>